<sequence>MKCRSPGTLLDDHAGIAHAEIHDNETAATATAVPRHAVA</sequence>
<accession>A0A852WBN5</accession>
<evidence type="ECO:0000313" key="2">
    <source>
        <dbReference type="Proteomes" id="UP000549695"/>
    </source>
</evidence>
<organism evidence="1 2">
    <name type="scientific">Pseudonocardia alni</name>
    <name type="common">Amycolata alni</name>
    <dbReference type="NCBI Taxonomy" id="33907"/>
    <lineage>
        <taxon>Bacteria</taxon>
        <taxon>Bacillati</taxon>
        <taxon>Actinomycetota</taxon>
        <taxon>Actinomycetes</taxon>
        <taxon>Pseudonocardiales</taxon>
        <taxon>Pseudonocardiaceae</taxon>
        <taxon>Pseudonocardia</taxon>
    </lineage>
</organism>
<reference evidence="1 2" key="1">
    <citation type="submission" date="2020-07" db="EMBL/GenBank/DDBJ databases">
        <title>Sequencing the genomes of 1000 actinobacteria strains.</title>
        <authorList>
            <person name="Klenk H.-P."/>
        </authorList>
    </citation>
    <scope>NUCLEOTIDE SEQUENCE [LARGE SCALE GENOMIC DNA]</scope>
    <source>
        <strain evidence="1 2">DSM 44749</strain>
    </source>
</reference>
<dbReference type="AlphaFoldDB" id="A0A852WBN5"/>
<comment type="caution">
    <text evidence="1">The sequence shown here is derived from an EMBL/GenBank/DDBJ whole genome shotgun (WGS) entry which is preliminary data.</text>
</comment>
<keyword evidence="2" id="KW-1185">Reference proteome</keyword>
<gene>
    <name evidence="1" type="ORF">HDA37_004419</name>
</gene>
<proteinExistence type="predicted"/>
<dbReference type="EMBL" id="JACCCZ010000001">
    <property type="protein sequence ID" value="NYG04134.1"/>
    <property type="molecule type" value="Genomic_DNA"/>
</dbReference>
<protein>
    <submittedName>
        <fullName evidence="1">Uncharacterized protein</fullName>
    </submittedName>
</protein>
<name>A0A852WBN5_PSEA5</name>
<evidence type="ECO:0000313" key="1">
    <source>
        <dbReference type="EMBL" id="NYG04134.1"/>
    </source>
</evidence>
<dbReference type="Proteomes" id="UP000549695">
    <property type="component" value="Unassembled WGS sequence"/>
</dbReference>